<dbReference type="InParanoid" id="C5LR79"/>
<dbReference type="CDD" id="cd00609">
    <property type="entry name" value="AAT_like"/>
    <property type="match status" value="1"/>
</dbReference>
<dbReference type="InterPro" id="IPR015424">
    <property type="entry name" value="PyrdxlP-dep_Trfase"/>
</dbReference>
<dbReference type="GeneID" id="9057286"/>
<dbReference type="OrthoDB" id="7042322at2759"/>
<dbReference type="EMBL" id="GG684654">
    <property type="protein sequence ID" value="EER00964.1"/>
    <property type="molecule type" value="Genomic_DNA"/>
</dbReference>
<dbReference type="OMA" id="CALDLCI"/>
<feature type="domain" description="Aminotransferase class I/classII large" evidence="1">
    <location>
        <begin position="42"/>
        <end position="232"/>
    </location>
</feature>
<keyword evidence="2" id="KW-0032">Aminotransferase</keyword>
<name>C5LR79_PERM5</name>
<dbReference type="GO" id="GO:0004838">
    <property type="term" value="F:L-tyrosine-2-oxoglutarate transaminase activity"/>
    <property type="evidence" value="ECO:0007669"/>
    <property type="project" value="TreeGrafter"/>
</dbReference>
<dbReference type="InterPro" id="IPR015422">
    <property type="entry name" value="PyrdxlP-dep_Trfase_small"/>
</dbReference>
<dbReference type="PANTHER" id="PTHR45744:SF2">
    <property type="entry name" value="TYROSINE AMINOTRANSFERASE"/>
    <property type="match status" value="1"/>
</dbReference>
<dbReference type="GO" id="GO:0006572">
    <property type="term" value="P:L-tyrosine catabolic process"/>
    <property type="evidence" value="ECO:0007669"/>
    <property type="project" value="TreeGrafter"/>
</dbReference>
<dbReference type="RefSeq" id="XP_002768246.1">
    <property type="nucleotide sequence ID" value="XM_002768200.1"/>
</dbReference>
<dbReference type="InterPro" id="IPR015421">
    <property type="entry name" value="PyrdxlP-dep_Trfase_major"/>
</dbReference>
<dbReference type="SUPFAM" id="SSF53383">
    <property type="entry name" value="PLP-dependent transferases"/>
    <property type="match status" value="1"/>
</dbReference>
<dbReference type="InterPro" id="IPR004839">
    <property type="entry name" value="Aminotransferase_I/II_large"/>
</dbReference>
<evidence type="ECO:0000259" key="1">
    <source>
        <dbReference type="Pfam" id="PF00155"/>
    </source>
</evidence>
<keyword evidence="3" id="KW-1185">Reference proteome</keyword>
<dbReference type="Pfam" id="PF00155">
    <property type="entry name" value="Aminotran_1_2"/>
    <property type="match status" value="2"/>
</dbReference>
<gene>
    <name evidence="2" type="ORF">Pmar_PMAR003033</name>
</gene>
<accession>C5LR79</accession>
<keyword evidence="2" id="KW-0808">Transferase</keyword>
<evidence type="ECO:0000313" key="3">
    <source>
        <dbReference type="Proteomes" id="UP000007800"/>
    </source>
</evidence>
<dbReference type="GO" id="GO:0030170">
    <property type="term" value="F:pyridoxal phosphate binding"/>
    <property type="evidence" value="ECO:0007669"/>
    <property type="project" value="InterPro"/>
</dbReference>
<dbReference type="Gene3D" id="3.90.1150.10">
    <property type="entry name" value="Aspartate Aminotransferase, domain 1"/>
    <property type="match status" value="2"/>
</dbReference>
<sequence>MSAACDAHRLIPRSIIAARTANPIRRIVDQLKVKPNPNLETIPLSIGDPTVYGNFRAPQHVVDGVLRENLKSFAYNGYPHSCGYAAVRQAVADENAVNPNHPPPIIDDVVMTCGASQAIDMAIAVLANTNGEDTILLPQPSFPLYNTLCSSRGINVDFYKLRSDRKFEVDMTSLQRSLESNKLNAKGILLNNPSNPCGSNWTREHIGDIVALCQEFGNLPIIADEIYHDMVIRFMVPGWRVGWVCLHDRGEVLGDIRQGLHDLSTLTLGPASLLQSAVPSLLKETPASYHSNNKRMLFENSQIVIETLMDVPGLNIIQPQAAMYVMIGIDTDIIDVKDDINFSR</sequence>
<protein>
    <submittedName>
        <fullName evidence="2">Tyrosine aminotransferase, putative</fullName>
    </submittedName>
</protein>
<dbReference type="PANTHER" id="PTHR45744">
    <property type="entry name" value="TYROSINE AMINOTRANSFERASE"/>
    <property type="match status" value="1"/>
</dbReference>
<dbReference type="Proteomes" id="UP000007800">
    <property type="component" value="Unassembled WGS sequence"/>
</dbReference>
<evidence type="ECO:0000313" key="2">
    <source>
        <dbReference type="EMBL" id="EER00964.1"/>
    </source>
</evidence>
<dbReference type="AlphaFoldDB" id="C5LR79"/>
<reference evidence="2 3" key="1">
    <citation type="submission" date="2008-07" db="EMBL/GenBank/DDBJ databases">
        <authorList>
            <person name="El-Sayed N."/>
            <person name="Caler E."/>
            <person name="Inman J."/>
            <person name="Amedeo P."/>
            <person name="Hass B."/>
            <person name="Wortman J."/>
        </authorList>
    </citation>
    <scope>NUCLEOTIDE SEQUENCE [LARGE SCALE GENOMIC DNA]</scope>
    <source>
        <strain evidence="3">ATCC 50983 / TXsc</strain>
    </source>
</reference>
<proteinExistence type="predicted"/>
<dbReference type="Gene3D" id="3.40.640.10">
    <property type="entry name" value="Type I PLP-dependent aspartate aminotransferase-like (Major domain)"/>
    <property type="match status" value="2"/>
</dbReference>
<organism evidence="3">
    <name type="scientific">Perkinsus marinus (strain ATCC 50983 / TXsc)</name>
    <dbReference type="NCBI Taxonomy" id="423536"/>
    <lineage>
        <taxon>Eukaryota</taxon>
        <taxon>Sar</taxon>
        <taxon>Alveolata</taxon>
        <taxon>Perkinsozoa</taxon>
        <taxon>Perkinsea</taxon>
        <taxon>Perkinsida</taxon>
        <taxon>Perkinsidae</taxon>
        <taxon>Perkinsus</taxon>
    </lineage>
</organism>
<feature type="domain" description="Aminotransferase class I/classII large" evidence="1">
    <location>
        <begin position="234"/>
        <end position="331"/>
    </location>
</feature>